<dbReference type="AlphaFoldDB" id="A0A031JMF3"/>
<evidence type="ECO:0000313" key="2">
    <source>
        <dbReference type="Proteomes" id="UP000024329"/>
    </source>
</evidence>
<dbReference type="eggNOG" id="ENOG502ZY5X">
    <property type="taxonomic scope" value="Bacteria"/>
</dbReference>
<gene>
    <name evidence="1" type="ORF">BV97_04888</name>
</gene>
<accession>A0A031JMF3</accession>
<dbReference type="STRING" id="158500.BES08_17325"/>
<dbReference type="Proteomes" id="UP000024329">
    <property type="component" value="Unassembled WGS sequence"/>
</dbReference>
<dbReference type="RefSeq" id="WP_036529550.1">
    <property type="nucleotide sequence ID" value="NZ_JFYZ01000044.1"/>
</dbReference>
<dbReference type="EMBL" id="JFYZ01000044">
    <property type="protein sequence ID" value="EZP73895.1"/>
    <property type="molecule type" value="Genomic_DNA"/>
</dbReference>
<protein>
    <submittedName>
        <fullName evidence="1">Uncharacterized protein</fullName>
    </submittedName>
</protein>
<evidence type="ECO:0000313" key="1">
    <source>
        <dbReference type="EMBL" id="EZP73895.1"/>
    </source>
</evidence>
<comment type="caution">
    <text evidence="1">The sequence shown here is derived from an EMBL/GenBank/DDBJ whole genome shotgun (WGS) entry which is preliminary data.</text>
</comment>
<organism evidence="1 2">
    <name type="scientific">Novosphingobium resinovorum</name>
    <dbReference type="NCBI Taxonomy" id="158500"/>
    <lineage>
        <taxon>Bacteria</taxon>
        <taxon>Pseudomonadati</taxon>
        <taxon>Pseudomonadota</taxon>
        <taxon>Alphaproteobacteria</taxon>
        <taxon>Sphingomonadales</taxon>
        <taxon>Sphingomonadaceae</taxon>
        <taxon>Novosphingobium</taxon>
    </lineage>
</organism>
<dbReference type="PATRIC" id="fig|158500.4.peg.4967"/>
<sequence length="65" mass="7560">MTEDEDNALTRPQRRLLRRLYNGRTEPIVADGKPFLTYKEASRYLLSLDAEAREAAYLEMKRQAG</sequence>
<reference evidence="1 2" key="1">
    <citation type="submission" date="2014-03" db="EMBL/GenBank/DDBJ databases">
        <title>Whole genome sequence of Novosphingobium resinovorum KF1.</title>
        <authorList>
            <person name="Gan H.M."/>
            <person name="Gan H.Y."/>
            <person name="Chew T.H."/>
            <person name="Savka M.A."/>
        </authorList>
    </citation>
    <scope>NUCLEOTIDE SEQUENCE [LARGE SCALE GENOMIC DNA]</scope>
    <source>
        <strain evidence="1 2">KF1</strain>
    </source>
</reference>
<proteinExistence type="predicted"/>
<name>A0A031JMF3_9SPHN</name>